<reference evidence="1 2" key="2">
    <citation type="journal article" date="2017" name="Nature">
        <title>The Apostasia genome and the evolution of orchids.</title>
        <authorList>
            <person name="Zhang G.Q."/>
            <person name="Liu K.W."/>
            <person name="Li Z."/>
            <person name="Lohaus R."/>
            <person name="Hsiao Y.Y."/>
            <person name="Niu S.C."/>
            <person name="Wang J.Y."/>
            <person name="Lin Y.C."/>
            <person name="Xu Q."/>
            <person name="Chen L.J."/>
            <person name="Yoshida K."/>
            <person name="Fujiwara S."/>
            <person name="Wang Z.W."/>
            <person name="Zhang Y.Q."/>
            <person name="Mitsuda N."/>
            <person name="Wang M."/>
            <person name="Liu G.H."/>
            <person name="Pecoraro L."/>
            <person name="Huang H.X."/>
            <person name="Xiao X.J."/>
            <person name="Lin M."/>
            <person name="Wu X.Y."/>
            <person name="Wu W.L."/>
            <person name="Chen Y.Y."/>
            <person name="Chang S.B."/>
            <person name="Sakamoto S."/>
            <person name="Ohme-Takagi M."/>
            <person name="Yagi M."/>
            <person name="Zeng S.J."/>
            <person name="Shen C.Y."/>
            <person name="Yeh C.M."/>
            <person name="Luo Y.B."/>
            <person name="Tsai W.C."/>
            <person name="Van de Peer Y."/>
            <person name="Liu Z.J."/>
        </authorList>
    </citation>
    <scope>NUCLEOTIDE SEQUENCE [LARGE SCALE GENOMIC DNA]</scope>
    <source>
        <tissue evidence="1">The whole plant</tissue>
    </source>
</reference>
<reference evidence="1 2" key="1">
    <citation type="journal article" date="2016" name="Sci. Rep.">
        <title>The Dendrobium catenatum Lindl. genome sequence provides insights into polysaccharide synthase, floral development and adaptive evolution.</title>
        <authorList>
            <person name="Zhang G.Q."/>
            <person name="Xu Q."/>
            <person name="Bian C."/>
            <person name="Tsai W.C."/>
            <person name="Yeh C.M."/>
            <person name="Liu K.W."/>
            <person name="Yoshida K."/>
            <person name="Zhang L.S."/>
            <person name="Chang S.B."/>
            <person name="Chen F."/>
            <person name="Shi Y."/>
            <person name="Su Y.Y."/>
            <person name="Zhang Y.Q."/>
            <person name="Chen L.J."/>
            <person name="Yin Y."/>
            <person name="Lin M."/>
            <person name="Huang H."/>
            <person name="Deng H."/>
            <person name="Wang Z.W."/>
            <person name="Zhu S.L."/>
            <person name="Zhao X."/>
            <person name="Deng C."/>
            <person name="Niu S.C."/>
            <person name="Huang J."/>
            <person name="Wang M."/>
            <person name="Liu G.H."/>
            <person name="Yang H.J."/>
            <person name="Xiao X.J."/>
            <person name="Hsiao Y.Y."/>
            <person name="Wu W.L."/>
            <person name="Chen Y.Y."/>
            <person name="Mitsuda N."/>
            <person name="Ohme-Takagi M."/>
            <person name="Luo Y.B."/>
            <person name="Van de Peer Y."/>
            <person name="Liu Z.J."/>
        </authorList>
    </citation>
    <scope>NUCLEOTIDE SEQUENCE [LARGE SCALE GENOMIC DNA]</scope>
    <source>
        <tissue evidence="1">The whole plant</tissue>
    </source>
</reference>
<dbReference type="EMBL" id="KZ502668">
    <property type="protein sequence ID" value="PKU74756.1"/>
    <property type="molecule type" value="Genomic_DNA"/>
</dbReference>
<dbReference type="Proteomes" id="UP000233837">
    <property type="component" value="Unassembled WGS sequence"/>
</dbReference>
<organism evidence="1 2">
    <name type="scientific">Dendrobium catenatum</name>
    <dbReference type="NCBI Taxonomy" id="906689"/>
    <lineage>
        <taxon>Eukaryota</taxon>
        <taxon>Viridiplantae</taxon>
        <taxon>Streptophyta</taxon>
        <taxon>Embryophyta</taxon>
        <taxon>Tracheophyta</taxon>
        <taxon>Spermatophyta</taxon>
        <taxon>Magnoliopsida</taxon>
        <taxon>Liliopsida</taxon>
        <taxon>Asparagales</taxon>
        <taxon>Orchidaceae</taxon>
        <taxon>Epidendroideae</taxon>
        <taxon>Malaxideae</taxon>
        <taxon>Dendrobiinae</taxon>
        <taxon>Dendrobium</taxon>
    </lineage>
</organism>
<proteinExistence type="predicted"/>
<sequence length="86" mass="10176">MQDQEPWRHVGRGHEIGQVLCKVVGWSLHEFSKKIGESGLERGCAAMLQMHRPKACKSRRCVRHERADHGWNNRISRWCRRPERTM</sequence>
<evidence type="ECO:0000313" key="2">
    <source>
        <dbReference type="Proteomes" id="UP000233837"/>
    </source>
</evidence>
<dbReference type="AlphaFoldDB" id="A0A2I0WGG5"/>
<gene>
    <name evidence="1" type="ORF">MA16_Dca004947</name>
</gene>
<protein>
    <submittedName>
        <fullName evidence="1">Uncharacterized protein</fullName>
    </submittedName>
</protein>
<evidence type="ECO:0000313" key="1">
    <source>
        <dbReference type="EMBL" id="PKU74756.1"/>
    </source>
</evidence>
<accession>A0A2I0WGG5</accession>
<keyword evidence="2" id="KW-1185">Reference proteome</keyword>
<name>A0A2I0WGG5_9ASPA</name>